<name>N4WIC4_9BACI</name>
<dbReference type="STRING" id="1308866.J416_13449"/>
<evidence type="ECO:0000313" key="1">
    <source>
        <dbReference type="EMBL" id="ENH95932.1"/>
    </source>
</evidence>
<proteinExistence type="predicted"/>
<dbReference type="AlphaFoldDB" id="N4WIC4"/>
<accession>N4WIC4</accession>
<keyword evidence="2" id="KW-1185">Reference proteome</keyword>
<dbReference type="EMBL" id="APML01000068">
    <property type="protein sequence ID" value="ENH95932.1"/>
    <property type="molecule type" value="Genomic_DNA"/>
</dbReference>
<dbReference type="PATRIC" id="fig|1308866.3.peg.2716"/>
<protein>
    <submittedName>
        <fullName evidence="1">Thiamine/molybdopterin biosynthesis ThiF/MoeB-like protein</fullName>
    </submittedName>
</protein>
<evidence type="ECO:0000313" key="2">
    <source>
        <dbReference type="Proteomes" id="UP000012283"/>
    </source>
</evidence>
<gene>
    <name evidence="1" type="ORF">J416_13449</name>
</gene>
<comment type="caution">
    <text evidence="1">The sequence shown here is derived from an EMBL/GenBank/DDBJ whole genome shotgun (WGS) entry which is preliminary data.</text>
</comment>
<organism evidence="1 2">
    <name type="scientific">Gracilibacillus halophilus YIM-C55.5</name>
    <dbReference type="NCBI Taxonomy" id="1308866"/>
    <lineage>
        <taxon>Bacteria</taxon>
        <taxon>Bacillati</taxon>
        <taxon>Bacillota</taxon>
        <taxon>Bacilli</taxon>
        <taxon>Bacillales</taxon>
        <taxon>Bacillaceae</taxon>
        <taxon>Gracilibacillus</taxon>
    </lineage>
</organism>
<dbReference type="Proteomes" id="UP000012283">
    <property type="component" value="Unassembled WGS sequence"/>
</dbReference>
<reference evidence="1 2" key="1">
    <citation type="submission" date="2013-03" db="EMBL/GenBank/DDBJ databases">
        <title>Draft genome sequence of Gracibacillus halophilus YIM-C55.5, a moderately halophilic and thermophilic organism from the Xiaochaidamu salt lake.</title>
        <authorList>
            <person name="Sugumar T."/>
            <person name="Polireddy D.R."/>
            <person name="Antony A."/>
            <person name="Madhava Y.R."/>
            <person name="Sivakumar N."/>
        </authorList>
    </citation>
    <scope>NUCLEOTIDE SEQUENCE [LARGE SCALE GENOMIC DNA]</scope>
    <source>
        <strain evidence="1 2">YIM-C55.5</strain>
    </source>
</reference>
<dbReference type="eggNOG" id="COG0476">
    <property type="taxonomic scope" value="Bacteria"/>
</dbReference>
<sequence>MHFGQVRRNEFLLSLTTEQFRLVFFHDGRTLIHGTNSIEKAKTVYYQIVG</sequence>